<sequence length="593" mass="65798">MNVLTSFAQPVSSSFQLGLRAAVSSRPAILARTSTTTLQRFAWASRCFSSSRSCPHSPRLASNPVGVLRQSRLQCDKRLLPRTSVRTAFMFRAVVDYNQIPDSYTDADGLPFRKEELNPREVKEIFGTHIPAVDANRLLRIIHGRRVAGTLDDPDLQQNTADYSASDKIAALEYLRKHIPVDEIVNAGLRAEDELRLLEEQQQYDETEQPEQEPEKIPAKVAEPTQPPIGKLPRKPKSDSPYGESTIDRIRARNLAARAAEEKLQEEERLKREEEEQLVNIGGLSTEQARPQYVSAWRQEHAMRATSDLEAPPDKSVWERLLPAFAMSALVLFAAYLFANMYKPPSRSNRIWPDIPPAAATCLGLILVNVAVFALWRWPPAWSLFNRYMMLIAATPRPLQLISAMFSHQHFGHLLPNMVGLWFFGVRLHDEIGRGNFLALYMASGTLGFLTSLTALVLGGSLHATTLGASGAVYGILAAYFWMHKNDEFKIFGYPPSPMAGPEGIIFLGLVVGLHISALFSKKAKTYDIPSHMGGIAVGVLGGDMIQKQIDNRARIRAEKLKTMGMLDKALEQKTGSKPIAKDSPSTPDSSAS</sequence>
<keyword evidence="4" id="KW-0378">Hydrolase</keyword>
<feature type="transmembrane region" description="Helical" evidence="8">
    <location>
        <begin position="464"/>
        <end position="483"/>
    </location>
</feature>
<feature type="transmembrane region" description="Helical" evidence="8">
    <location>
        <begin position="360"/>
        <end position="379"/>
    </location>
</feature>
<evidence type="ECO:0000313" key="11">
    <source>
        <dbReference type="Proteomes" id="UP001390339"/>
    </source>
</evidence>
<feature type="transmembrane region" description="Helical" evidence="8">
    <location>
        <begin position="504"/>
        <end position="521"/>
    </location>
</feature>
<dbReference type="SUPFAM" id="SSF144091">
    <property type="entry name" value="Rhomboid-like"/>
    <property type="match status" value="1"/>
</dbReference>
<gene>
    <name evidence="10" type="ORF">PGQ11_010323</name>
</gene>
<comment type="caution">
    <text evidence="10">The sequence shown here is derived from an EMBL/GenBank/DDBJ whole genome shotgun (WGS) entry which is preliminary data.</text>
</comment>
<evidence type="ECO:0000256" key="3">
    <source>
        <dbReference type="ARBA" id="ARBA00022692"/>
    </source>
</evidence>
<feature type="transmembrane region" description="Helical" evidence="8">
    <location>
        <begin position="437"/>
        <end position="458"/>
    </location>
</feature>
<evidence type="ECO:0000256" key="8">
    <source>
        <dbReference type="SAM" id="Phobius"/>
    </source>
</evidence>
<feature type="region of interest" description="Disordered" evidence="7">
    <location>
        <begin position="570"/>
        <end position="593"/>
    </location>
</feature>
<protein>
    <submittedName>
        <fullName evidence="10">Rhomboid protein 1</fullName>
    </submittedName>
</protein>
<keyword evidence="5 8" id="KW-1133">Transmembrane helix</keyword>
<comment type="subcellular location">
    <subcellularLocation>
        <location evidence="1">Membrane</location>
        <topology evidence="1">Multi-pass membrane protein</topology>
    </subcellularLocation>
</comment>
<name>A0ABR2I9B7_9PEZI</name>
<dbReference type="PANTHER" id="PTHR43731:SF14">
    <property type="entry name" value="PRESENILIN-ASSOCIATED RHOMBOID-LIKE PROTEIN, MITOCHONDRIAL"/>
    <property type="match status" value="1"/>
</dbReference>
<evidence type="ECO:0000256" key="7">
    <source>
        <dbReference type="SAM" id="MobiDB-lite"/>
    </source>
</evidence>
<dbReference type="Pfam" id="PF01694">
    <property type="entry name" value="Rhomboid"/>
    <property type="match status" value="1"/>
</dbReference>
<dbReference type="InterPro" id="IPR050925">
    <property type="entry name" value="Rhomboid_protease_S54"/>
</dbReference>
<feature type="compositionally biased region" description="Acidic residues" evidence="7">
    <location>
        <begin position="203"/>
        <end position="212"/>
    </location>
</feature>
<comment type="similarity">
    <text evidence="2">Belongs to the peptidase S54 family.</text>
</comment>
<dbReference type="EMBL" id="JAPCWZ010000006">
    <property type="protein sequence ID" value="KAK8859589.1"/>
    <property type="molecule type" value="Genomic_DNA"/>
</dbReference>
<evidence type="ECO:0000259" key="9">
    <source>
        <dbReference type="Pfam" id="PF01694"/>
    </source>
</evidence>
<keyword evidence="6 8" id="KW-0472">Membrane</keyword>
<keyword evidence="11" id="KW-1185">Reference proteome</keyword>
<dbReference type="InterPro" id="IPR022764">
    <property type="entry name" value="Peptidase_S54_rhomboid_dom"/>
</dbReference>
<dbReference type="PANTHER" id="PTHR43731">
    <property type="entry name" value="RHOMBOID PROTEASE"/>
    <property type="match status" value="1"/>
</dbReference>
<keyword evidence="3 8" id="KW-0812">Transmembrane</keyword>
<feature type="transmembrane region" description="Helical" evidence="8">
    <location>
        <begin position="321"/>
        <end position="339"/>
    </location>
</feature>
<accession>A0ABR2I9B7</accession>
<evidence type="ECO:0000256" key="4">
    <source>
        <dbReference type="ARBA" id="ARBA00022801"/>
    </source>
</evidence>
<dbReference type="Gene3D" id="1.20.1540.10">
    <property type="entry name" value="Rhomboid-like"/>
    <property type="match status" value="1"/>
</dbReference>
<feature type="compositionally biased region" description="Polar residues" evidence="7">
    <location>
        <begin position="584"/>
        <end position="593"/>
    </location>
</feature>
<evidence type="ECO:0000256" key="5">
    <source>
        <dbReference type="ARBA" id="ARBA00022989"/>
    </source>
</evidence>
<proteinExistence type="inferred from homology"/>
<organism evidence="10 11">
    <name type="scientific">Apiospora arundinis</name>
    <dbReference type="NCBI Taxonomy" id="335852"/>
    <lineage>
        <taxon>Eukaryota</taxon>
        <taxon>Fungi</taxon>
        <taxon>Dikarya</taxon>
        <taxon>Ascomycota</taxon>
        <taxon>Pezizomycotina</taxon>
        <taxon>Sordariomycetes</taxon>
        <taxon>Xylariomycetidae</taxon>
        <taxon>Amphisphaeriales</taxon>
        <taxon>Apiosporaceae</taxon>
        <taxon>Apiospora</taxon>
    </lineage>
</organism>
<evidence type="ECO:0000256" key="1">
    <source>
        <dbReference type="ARBA" id="ARBA00004141"/>
    </source>
</evidence>
<dbReference type="Proteomes" id="UP001390339">
    <property type="component" value="Unassembled WGS sequence"/>
</dbReference>
<evidence type="ECO:0000256" key="2">
    <source>
        <dbReference type="ARBA" id="ARBA00009045"/>
    </source>
</evidence>
<dbReference type="InterPro" id="IPR035952">
    <property type="entry name" value="Rhomboid-like_sf"/>
</dbReference>
<evidence type="ECO:0000313" key="10">
    <source>
        <dbReference type="EMBL" id="KAK8859589.1"/>
    </source>
</evidence>
<evidence type="ECO:0000256" key="6">
    <source>
        <dbReference type="ARBA" id="ARBA00023136"/>
    </source>
</evidence>
<feature type="region of interest" description="Disordered" evidence="7">
    <location>
        <begin position="203"/>
        <end position="249"/>
    </location>
</feature>
<feature type="domain" description="Peptidase S54 rhomboid" evidence="9">
    <location>
        <begin position="399"/>
        <end position="543"/>
    </location>
</feature>
<reference evidence="10 11" key="1">
    <citation type="journal article" date="2024" name="IMA Fungus">
        <title>Apiospora arundinis, a panoply of carbohydrate-active enzymes and secondary metabolites.</title>
        <authorList>
            <person name="Sorensen T."/>
            <person name="Petersen C."/>
            <person name="Muurmann A.T."/>
            <person name="Christiansen J.V."/>
            <person name="Brundto M.L."/>
            <person name="Overgaard C.K."/>
            <person name="Boysen A.T."/>
            <person name="Wollenberg R.D."/>
            <person name="Larsen T.O."/>
            <person name="Sorensen J.L."/>
            <person name="Nielsen K.L."/>
            <person name="Sondergaard T.E."/>
        </authorList>
    </citation>
    <scope>NUCLEOTIDE SEQUENCE [LARGE SCALE GENOMIC DNA]</scope>
    <source>
        <strain evidence="10 11">AAU 773</strain>
    </source>
</reference>